<feature type="compositionally biased region" description="Basic and acidic residues" evidence="5">
    <location>
        <begin position="196"/>
        <end position="205"/>
    </location>
</feature>
<feature type="compositionally biased region" description="Low complexity" evidence="5">
    <location>
        <begin position="549"/>
        <end position="565"/>
    </location>
</feature>
<feature type="compositionally biased region" description="Basic and acidic residues" evidence="5">
    <location>
        <begin position="13"/>
        <end position="33"/>
    </location>
</feature>
<dbReference type="PROSITE" id="PS01358">
    <property type="entry name" value="ZF_RANBP2_1"/>
    <property type="match status" value="1"/>
</dbReference>
<dbReference type="SMART" id="SM00547">
    <property type="entry name" value="ZnF_RBZ"/>
    <property type="match status" value="1"/>
</dbReference>
<organism evidence="7 8">
    <name type="scientific">Daldinia eschscholtzii</name>
    <dbReference type="NCBI Taxonomy" id="292717"/>
    <lineage>
        <taxon>Eukaryota</taxon>
        <taxon>Fungi</taxon>
        <taxon>Dikarya</taxon>
        <taxon>Ascomycota</taxon>
        <taxon>Pezizomycotina</taxon>
        <taxon>Sordariomycetes</taxon>
        <taxon>Xylariomycetidae</taxon>
        <taxon>Xylariales</taxon>
        <taxon>Hypoxylaceae</taxon>
        <taxon>Daldinia</taxon>
    </lineage>
</organism>
<dbReference type="SUPFAM" id="SSF90209">
    <property type="entry name" value="Ran binding protein zinc finger-like"/>
    <property type="match status" value="1"/>
</dbReference>
<evidence type="ECO:0000256" key="5">
    <source>
        <dbReference type="SAM" id="MobiDB-lite"/>
    </source>
</evidence>
<sequence length="610" mass="68136">MAGAPSTSSASDDPFHLEKYRPACEEAKARESVQAEESLFALPSHQDEEATHVQEPTSTKMPSKKTHFLSSNIASLGRSKGKAVREQTEFDTPSPSSQERGYRRFSHNIVSKVKGLFNDDDDDGGALPSTKESMRPMSGSPINNTLKSSEAYDFVQQSKASPSRHSLLRPTLYKSDRYKVLKDDNTAEVEMPYPAEKNDKSDKGSLSRRFTIENIMRKHKMRRGGEFNQEGKRIVSDLERAHNAPNLLQLHSQAVEAGYENISDRMEKDPEWGGNLGHRAIDTISEVHSTHQPDESRTSSITNIIDNWEEFEDFDGVFASPDTDSEKIGASRTTSLQQSVNYELHYEPTIEDDPTYRRSNPIIPHFPIDTRATSRPLNANHILPTMPLQKQTSAFQPQPEKPKVSSQGEAETYDTGTGISKSGNPAEQSFPTDSTHHRDWSCPKCGFENFARRTACMQCWEERKEPQGNPDKRNRHVTFAKPKKFEGKYASAMKGYDANLVDASLIPAPLNLKSCLKKAPRQGSAKDDQKPLARPGGSDEPGSNHKQPATTPEEAGESGAEPSSGRATTIKKMESIVVELCDNQKTMREMLERAREIRRSLEGEAKRIKD</sequence>
<proteinExistence type="predicted"/>
<protein>
    <recommendedName>
        <fullName evidence="6">RanBP2-type domain-containing protein</fullName>
    </recommendedName>
</protein>
<reference evidence="7 8" key="1">
    <citation type="journal article" date="2024" name="Front Chem Biol">
        <title>Unveiling the potential of Daldinia eschscholtzii MFLUCC 19-0629 through bioactivity and bioinformatics studies for enhanced sustainable agriculture production.</title>
        <authorList>
            <person name="Brooks S."/>
            <person name="Weaver J.A."/>
            <person name="Klomchit A."/>
            <person name="Alharthi S.A."/>
            <person name="Onlamun T."/>
            <person name="Nurani R."/>
            <person name="Vong T.K."/>
            <person name="Alberti F."/>
            <person name="Greco C."/>
        </authorList>
    </citation>
    <scope>NUCLEOTIDE SEQUENCE [LARGE SCALE GENOMIC DNA]</scope>
    <source>
        <strain evidence="7">MFLUCC 19-0629</strain>
    </source>
</reference>
<evidence type="ECO:0000313" key="7">
    <source>
        <dbReference type="EMBL" id="KAK6951003.1"/>
    </source>
</evidence>
<dbReference type="Pfam" id="PF00641">
    <property type="entry name" value="Zn_ribbon_RanBP"/>
    <property type="match status" value="1"/>
</dbReference>
<evidence type="ECO:0000313" key="8">
    <source>
        <dbReference type="Proteomes" id="UP001369815"/>
    </source>
</evidence>
<feature type="compositionally biased region" description="Polar residues" evidence="5">
    <location>
        <begin position="1"/>
        <end position="11"/>
    </location>
</feature>
<dbReference type="EMBL" id="JBANMG010000007">
    <property type="protein sequence ID" value="KAK6951003.1"/>
    <property type="molecule type" value="Genomic_DNA"/>
</dbReference>
<feature type="compositionally biased region" description="Polar residues" evidence="5">
    <location>
        <begin position="155"/>
        <end position="164"/>
    </location>
</feature>
<dbReference type="InterPro" id="IPR036443">
    <property type="entry name" value="Znf_RanBP2_sf"/>
</dbReference>
<feature type="region of interest" description="Disordered" evidence="5">
    <location>
        <begin position="517"/>
        <end position="572"/>
    </location>
</feature>
<evidence type="ECO:0000256" key="1">
    <source>
        <dbReference type="ARBA" id="ARBA00022723"/>
    </source>
</evidence>
<keyword evidence="1" id="KW-0479">Metal-binding</keyword>
<feature type="compositionally biased region" description="Polar residues" evidence="5">
    <location>
        <begin position="90"/>
        <end position="99"/>
    </location>
</feature>
<feature type="domain" description="RanBP2-type" evidence="6">
    <location>
        <begin position="436"/>
        <end position="465"/>
    </location>
</feature>
<gene>
    <name evidence="7" type="ORF">Daesc_007532</name>
</gene>
<feature type="region of interest" description="Disordered" evidence="5">
    <location>
        <begin position="1"/>
        <end position="148"/>
    </location>
</feature>
<keyword evidence="3" id="KW-0862">Zinc</keyword>
<keyword evidence="2 4" id="KW-0863">Zinc-finger</keyword>
<feature type="region of interest" description="Disordered" evidence="5">
    <location>
        <begin position="391"/>
        <end position="438"/>
    </location>
</feature>
<evidence type="ECO:0000256" key="3">
    <source>
        <dbReference type="ARBA" id="ARBA00022833"/>
    </source>
</evidence>
<evidence type="ECO:0000259" key="6">
    <source>
        <dbReference type="PROSITE" id="PS50199"/>
    </source>
</evidence>
<dbReference type="InterPro" id="IPR001876">
    <property type="entry name" value="Znf_RanBP2"/>
</dbReference>
<evidence type="ECO:0000256" key="4">
    <source>
        <dbReference type="PROSITE-ProRule" id="PRU00322"/>
    </source>
</evidence>
<name>A0AAX6MEY3_9PEZI</name>
<keyword evidence="8" id="KW-1185">Reference proteome</keyword>
<accession>A0AAX6MEY3</accession>
<dbReference type="PROSITE" id="PS50199">
    <property type="entry name" value="ZF_RANBP2_2"/>
    <property type="match status" value="1"/>
</dbReference>
<dbReference type="GO" id="GO:0008270">
    <property type="term" value="F:zinc ion binding"/>
    <property type="evidence" value="ECO:0007669"/>
    <property type="project" value="UniProtKB-KW"/>
</dbReference>
<dbReference type="Gene3D" id="4.10.1060.10">
    <property type="entry name" value="Zinc finger, RanBP2-type"/>
    <property type="match status" value="1"/>
</dbReference>
<feature type="region of interest" description="Disordered" evidence="5">
    <location>
        <begin position="153"/>
        <end position="172"/>
    </location>
</feature>
<comment type="caution">
    <text evidence="7">The sequence shown here is derived from an EMBL/GenBank/DDBJ whole genome shotgun (WGS) entry which is preliminary data.</text>
</comment>
<dbReference type="Proteomes" id="UP001369815">
    <property type="component" value="Unassembled WGS sequence"/>
</dbReference>
<evidence type="ECO:0000256" key="2">
    <source>
        <dbReference type="ARBA" id="ARBA00022771"/>
    </source>
</evidence>
<feature type="region of interest" description="Disordered" evidence="5">
    <location>
        <begin position="183"/>
        <end position="206"/>
    </location>
</feature>
<feature type="compositionally biased region" description="Polar residues" evidence="5">
    <location>
        <begin position="404"/>
        <end position="433"/>
    </location>
</feature>
<dbReference type="AlphaFoldDB" id="A0AAX6MEY3"/>